<name>A0A542ZUF7_RARFA</name>
<dbReference type="Pfam" id="PF13742">
    <property type="entry name" value="tRNA_anti_2"/>
    <property type="match status" value="1"/>
</dbReference>
<sequence>MDLPELARDTTADHPWPVRLLSAKIEDYIARMSMVWVEGQVVQLSRRPGSGMAFLTLRDTEINESLSVSVYTRVLEAGPPIKEGDQVVVRAKATFWRTRGSLQLQADQIRPVGVGDLLARIENLKRTLAGEGLFDADRKRPLPFLPRVVGLVCGRESKAEHDVRVNAAARWPAVVFETRQVAVQGAQAVGQVSAAIEELDALELVDVIVVARGGGSVEDLLPFSNEALVRVAAHCRTPLVSAIGHETDTPLLDLVADFRASTPTDAAKRIVPDLREEMGGVARARARLGELVHRRLDREENGLAALRTRPALARPETVIEAHEERLAAATGRLRAHLENRLIRAERDLTALKTGVRALSPAHTLERGYAIVQGPSGEIVRDSAQITRGDEVLARLAAGTLTATVTATNQYPPSTSG</sequence>
<dbReference type="AlphaFoldDB" id="A0A542ZUF7"/>
<dbReference type="GO" id="GO:0005737">
    <property type="term" value="C:cytoplasm"/>
    <property type="evidence" value="ECO:0007669"/>
    <property type="project" value="UniProtKB-SubCell"/>
</dbReference>
<gene>
    <name evidence="5" type="primary">xseA</name>
    <name evidence="10" type="ORF">FB461_0460</name>
</gene>
<evidence type="ECO:0000313" key="10">
    <source>
        <dbReference type="EMBL" id="TQL63977.1"/>
    </source>
</evidence>
<comment type="catalytic activity">
    <reaction evidence="5 6">
        <text>Exonucleolytic cleavage in either 5'- to 3'- or 3'- to 5'-direction to yield nucleoside 5'-phosphates.</text>
        <dbReference type="EC" id="3.1.11.6"/>
    </reaction>
</comment>
<comment type="subcellular location">
    <subcellularLocation>
        <location evidence="5 6">Cytoplasm</location>
    </subcellularLocation>
</comment>
<evidence type="ECO:0000313" key="11">
    <source>
        <dbReference type="Proteomes" id="UP000315389"/>
    </source>
</evidence>
<dbReference type="PANTHER" id="PTHR30008:SF0">
    <property type="entry name" value="EXODEOXYRIBONUCLEASE 7 LARGE SUBUNIT"/>
    <property type="match status" value="1"/>
</dbReference>
<evidence type="ECO:0000259" key="9">
    <source>
        <dbReference type="Pfam" id="PF13742"/>
    </source>
</evidence>
<dbReference type="NCBIfam" id="TIGR00237">
    <property type="entry name" value="xseA"/>
    <property type="match status" value="1"/>
</dbReference>
<comment type="subunit">
    <text evidence="5">Heterooligomer composed of large and small subunits.</text>
</comment>
<keyword evidence="1 5" id="KW-0963">Cytoplasm</keyword>
<dbReference type="InterPro" id="IPR020579">
    <property type="entry name" value="Exonuc_VII_lsu_C"/>
</dbReference>
<reference evidence="10 11" key="1">
    <citation type="submission" date="2019-06" db="EMBL/GenBank/DDBJ databases">
        <title>Sequencing the genomes of 1000 actinobacteria strains.</title>
        <authorList>
            <person name="Klenk H.-P."/>
        </authorList>
    </citation>
    <scope>NUCLEOTIDE SEQUENCE [LARGE SCALE GENOMIC DNA]</scope>
    <source>
        <strain evidence="10 11">DSM 4813</strain>
    </source>
</reference>
<comment type="similarity">
    <text evidence="5 6">Belongs to the XseA family.</text>
</comment>
<comment type="caution">
    <text evidence="10">The sequence shown here is derived from an EMBL/GenBank/DDBJ whole genome shotgun (WGS) entry which is preliminary data.</text>
</comment>
<dbReference type="HAMAP" id="MF_00378">
    <property type="entry name" value="Exonuc_7_L"/>
    <property type="match status" value="1"/>
</dbReference>
<keyword evidence="2 5" id="KW-0540">Nuclease</keyword>
<proteinExistence type="inferred from homology"/>
<dbReference type="GO" id="GO:0008855">
    <property type="term" value="F:exodeoxyribonuclease VII activity"/>
    <property type="evidence" value="ECO:0007669"/>
    <property type="project" value="UniProtKB-UniRule"/>
</dbReference>
<dbReference type="EC" id="3.1.11.6" evidence="5"/>
<dbReference type="Pfam" id="PF02601">
    <property type="entry name" value="Exonuc_VII_L"/>
    <property type="match status" value="1"/>
</dbReference>
<evidence type="ECO:0000256" key="7">
    <source>
        <dbReference type="SAM" id="Coils"/>
    </source>
</evidence>
<keyword evidence="4 5" id="KW-0269">Exonuclease</keyword>
<dbReference type="GO" id="GO:0003676">
    <property type="term" value="F:nucleic acid binding"/>
    <property type="evidence" value="ECO:0007669"/>
    <property type="project" value="InterPro"/>
</dbReference>
<dbReference type="PANTHER" id="PTHR30008">
    <property type="entry name" value="EXODEOXYRIBONUCLEASE 7 LARGE SUBUNIT"/>
    <property type="match status" value="1"/>
</dbReference>
<dbReference type="GO" id="GO:0009318">
    <property type="term" value="C:exodeoxyribonuclease VII complex"/>
    <property type="evidence" value="ECO:0007669"/>
    <property type="project" value="UniProtKB-UniRule"/>
</dbReference>
<evidence type="ECO:0000256" key="5">
    <source>
        <dbReference type="HAMAP-Rule" id="MF_00378"/>
    </source>
</evidence>
<feature type="domain" description="Exonuclease VII large subunit C-terminal" evidence="8">
    <location>
        <begin position="133"/>
        <end position="352"/>
    </location>
</feature>
<dbReference type="OrthoDB" id="9802795at2"/>
<dbReference type="InterPro" id="IPR025824">
    <property type="entry name" value="OB-fold_nuc-bd_dom"/>
</dbReference>
<dbReference type="CDD" id="cd04489">
    <property type="entry name" value="ExoVII_LU_OBF"/>
    <property type="match status" value="1"/>
</dbReference>
<accession>A0A542ZUF7</accession>
<dbReference type="RefSeq" id="WP_142118576.1">
    <property type="nucleotide sequence ID" value="NZ_BAAASV010000003.1"/>
</dbReference>
<keyword evidence="3 5" id="KW-0378">Hydrolase</keyword>
<keyword evidence="11" id="KW-1185">Reference proteome</keyword>
<keyword evidence="7" id="KW-0175">Coiled coil</keyword>
<comment type="function">
    <text evidence="5">Bidirectionally degrades single-stranded DNA into large acid-insoluble oligonucleotides, which are then degraded further into small acid-soluble oligonucleotides.</text>
</comment>
<protein>
    <recommendedName>
        <fullName evidence="5">Exodeoxyribonuclease 7 large subunit</fullName>
        <ecNumber evidence="5">3.1.11.6</ecNumber>
    </recommendedName>
    <alternativeName>
        <fullName evidence="5">Exodeoxyribonuclease VII large subunit</fullName>
        <shortName evidence="5">Exonuclease VII large subunit</shortName>
    </alternativeName>
</protein>
<evidence type="ECO:0000256" key="2">
    <source>
        <dbReference type="ARBA" id="ARBA00022722"/>
    </source>
</evidence>
<dbReference type="GO" id="GO:0006308">
    <property type="term" value="P:DNA catabolic process"/>
    <property type="evidence" value="ECO:0007669"/>
    <property type="project" value="UniProtKB-UniRule"/>
</dbReference>
<dbReference type="InterPro" id="IPR003753">
    <property type="entry name" value="Exonuc_VII_L"/>
</dbReference>
<dbReference type="Proteomes" id="UP000315389">
    <property type="component" value="Unassembled WGS sequence"/>
</dbReference>
<organism evidence="10 11">
    <name type="scientific">Rarobacter faecitabidus</name>
    <dbReference type="NCBI Taxonomy" id="13243"/>
    <lineage>
        <taxon>Bacteria</taxon>
        <taxon>Bacillati</taxon>
        <taxon>Actinomycetota</taxon>
        <taxon>Actinomycetes</taxon>
        <taxon>Micrococcales</taxon>
        <taxon>Rarobacteraceae</taxon>
        <taxon>Rarobacter</taxon>
    </lineage>
</organism>
<evidence type="ECO:0000259" key="8">
    <source>
        <dbReference type="Pfam" id="PF02601"/>
    </source>
</evidence>
<evidence type="ECO:0000256" key="6">
    <source>
        <dbReference type="RuleBase" id="RU004355"/>
    </source>
</evidence>
<evidence type="ECO:0000256" key="4">
    <source>
        <dbReference type="ARBA" id="ARBA00022839"/>
    </source>
</evidence>
<feature type="domain" description="OB-fold nucleic acid binding" evidence="9">
    <location>
        <begin position="17"/>
        <end position="110"/>
    </location>
</feature>
<dbReference type="EMBL" id="VFOS01000001">
    <property type="protein sequence ID" value="TQL63977.1"/>
    <property type="molecule type" value="Genomic_DNA"/>
</dbReference>
<evidence type="ECO:0000256" key="1">
    <source>
        <dbReference type="ARBA" id="ARBA00022490"/>
    </source>
</evidence>
<evidence type="ECO:0000256" key="3">
    <source>
        <dbReference type="ARBA" id="ARBA00022801"/>
    </source>
</evidence>
<feature type="coiled-coil region" evidence="7">
    <location>
        <begin position="319"/>
        <end position="354"/>
    </location>
</feature>